<dbReference type="EMBL" id="VIFK01000086">
    <property type="protein sequence ID" value="TQE99168.1"/>
    <property type="molecule type" value="Genomic_DNA"/>
</dbReference>
<protein>
    <submittedName>
        <fullName evidence="2">Prepilin-type N-terminal cleavage/methylation domain-containing protein</fullName>
    </submittedName>
</protein>
<keyword evidence="1" id="KW-0812">Transmembrane</keyword>
<dbReference type="InterPro" id="IPR012902">
    <property type="entry name" value="N_methyl_site"/>
</dbReference>
<comment type="caution">
    <text evidence="2">The sequence shown here is derived from an EMBL/GenBank/DDBJ whole genome shotgun (WGS) entry which is preliminary data.</text>
</comment>
<reference evidence="2 3" key="1">
    <citation type="submission" date="2019-06" db="EMBL/GenBank/DDBJ databases">
        <title>Metagenome assembled Genome of Spiribacter salinus SL48-SHIP from the microbial mat of Salt Lake 48 (Novosibirsk region, Russia).</title>
        <authorList>
            <person name="Shipova A."/>
            <person name="Rozanov A.S."/>
            <person name="Bryanskaya A.V."/>
            <person name="Peltek S.E."/>
        </authorList>
    </citation>
    <scope>NUCLEOTIDE SEQUENCE [LARGE SCALE GENOMIC DNA]</scope>
    <source>
        <strain evidence="2">SL48-SHIP-2</strain>
    </source>
</reference>
<gene>
    <name evidence="2" type="ORF">FKY71_10045</name>
</gene>
<keyword evidence="1" id="KW-0472">Membrane</keyword>
<organism evidence="2 3">
    <name type="scientific">Spiribacter salinus</name>
    <dbReference type="NCBI Taxonomy" id="1335746"/>
    <lineage>
        <taxon>Bacteria</taxon>
        <taxon>Pseudomonadati</taxon>
        <taxon>Pseudomonadota</taxon>
        <taxon>Gammaproteobacteria</taxon>
        <taxon>Chromatiales</taxon>
        <taxon>Ectothiorhodospiraceae</taxon>
        <taxon>Spiribacter</taxon>
    </lineage>
</organism>
<proteinExistence type="predicted"/>
<dbReference type="NCBIfam" id="TIGR02532">
    <property type="entry name" value="IV_pilin_GFxxxE"/>
    <property type="match status" value="1"/>
</dbReference>
<dbReference type="AlphaFoldDB" id="A0A540VR11"/>
<accession>A0A540VR11</accession>
<keyword evidence="1" id="KW-1133">Transmembrane helix</keyword>
<evidence type="ECO:0000313" key="3">
    <source>
        <dbReference type="Proteomes" id="UP000315400"/>
    </source>
</evidence>
<dbReference type="Proteomes" id="UP000315400">
    <property type="component" value="Unassembled WGS sequence"/>
</dbReference>
<sequence>MLMRRPTANKQKRALGLTLLEIVVTLAVLAVIAALVG</sequence>
<feature type="non-terminal residue" evidence="2">
    <location>
        <position position="37"/>
    </location>
</feature>
<evidence type="ECO:0000256" key="1">
    <source>
        <dbReference type="SAM" id="Phobius"/>
    </source>
</evidence>
<name>A0A540VR11_9GAMM</name>
<evidence type="ECO:0000313" key="2">
    <source>
        <dbReference type="EMBL" id="TQE99168.1"/>
    </source>
</evidence>
<dbReference type="Pfam" id="PF07963">
    <property type="entry name" value="N_methyl"/>
    <property type="match status" value="1"/>
</dbReference>
<feature type="transmembrane region" description="Helical" evidence="1">
    <location>
        <begin position="14"/>
        <end position="36"/>
    </location>
</feature>